<comment type="similarity">
    <text evidence="1 9">Belongs to the protein prenyltransferase subunit alpha family.</text>
</comment>
<dbReference type="InterPro" id="IPR002088">
    <property type="entry name" value="Prenyl_trans_a"/>
</dbReference>
<dbReference type="PANTHER" id="PTHR11129:SF2">
    <property type="entry name" value="GERANYLGERANYL TRANSFERASE TYPE-2 SUBUNIT ALPHA"/>
    <property type="match status" value="1"/>
</dbReference>
<dbReference type="FunCoup" id="A3LXF7">
    <property type="interactions" value="97"/>
</dbReference>
<dbReference type="PROSITE" id="PS51147">
    <property type="entry name" value="PFTA"/>
    <property type="match status" value="4"/>
</dbReference>
<keyword evidence="11" id="KW-1185">Reference proteome</keyword>
<dbReference type="AlphaFoldDB" id="A3LXF7"/>
<evidence type="ECO:0000256" key="7">
    <source>
        <dbReference type="ARBA" id="ARBA00031267"/>
    </source>
</evidence>
<evidence type="ECO:0000256" key="9">
    <source>
        <dbReference type="RuleBase" id="RU367120"/>
    </source>
</evidence>
<dbReference type="STRING" id="322104.A3LXF7"/>
<dbReference type="GO" id="GO:0006612">
    <property type="term" value="P:protein targeting to membrane"/>
    <property type="evidence" value="ECO:0007669"/>
    <property type="project" value="EnsemblFungi"/>
</dbReference>
<accession>A3LXF7</accession>
<dbReference type="EC" id="2.5.1.60" evidence="2 9"/>
<dbReference type="Gene3D" id="1.25.40.120">
    <property type="entry name" value="Protein prenylyltransferase"/>
    <property type="match status" value="1"/>
</dbReference>
<sequence length="379" mass="45180">MQHGIKRVSLSAEAKRLKLEKDKSKIAHYKQLTENIFSLRNLQTYTVESLKETTQILQINPEFYTMWNYRREIFEHLKNNIPVEDYAQLMDNDLKMLMVILKRFPKVYWIWNHRRWCLFELVKINRVDWQYEYAVVSKLLELDSRNYHGWQYRRFVVQNMQIQATTKAAPASKNEESLVVLGINIEEFKYTTSKINKNFSNFSAWHNRSTLIPKIYNLYLQLEAPSEKSPDVYDIFKSPRSILTHELELIKTGMYMDSEDTSIWLYMWWLLTEKFFTDELRKEDGAYLAVLEEQLANVEELNELEKSDHIYHWDNCWCLKTIILVKGLIQQEHVKTNKSSALLTQDIKNHIQALIEIDPLRKGKYLDQLEGKASIIPIL</sequence>
<comment type="function">
    <text evidence="9">Catalyzes the transfer of a geranyl-geranyl moiety from geranyl-geranyl pyrophosphate to cysteines occuring in specific C-terminal amino acid sequences.</text>
</comment>
<dbReference type="SUPFAM" id="SSF48439">
    <property type="entry name" value="Protein prenylyltransferase"/>
    <property type="match status" value="1"/>
</dbReference>
<dbReference type="Proteomes" id="UP000002258">
    <property type="component" value="Chromosome 6"/>
</dbReference>
<evidence type="ECO:0000256" key="8">
    <source>
        <dbReference type="ARBA" id="ARBA00047658"/>
    </source>
</evidence>
<dbReference type="OrthoDB" id="1658at2759"/>
<evidence type="ECO:0000313" key="11">
    <source>
        <dbReference type="Proteomes" id="UP000002258"/>
    </source>
</evidence>
<dbReference type="GO" id="GO:0005968">
    <property type="term" value="C:Rab-protein geranylgeranyltransferase complex"/>
    <property type="evidence" value="ECO:0007669"/>
    <property type="project" value="EnsemblFungi"/>
</dbReference>
<dbReference type="Pfam" id="PF01239">
    <property type="entry name" value="PPTA"/>
    <property type="match status" value="5"/>
</dbReference>
<dbReference type="KEGG" id="pic:PICST_32799"/>
<comment type="catalytic activity">
    <reaction evidence="8 9">
        <text>geranylgeranyl diphosphate + L-cysteinyl-[protein] = S-geranylgeranyl-L-cysteinyl-[protein] + diphosphate</text>
        <dbReference type="Rhea" id="RHEA:21240"/>
        <dbReference type="Rhea" id="RHEA-COMP:10131"/>
        <dbReference type="Rhea" id="RHEA-COMP:11537"/>
        <dbReference type="ChEBI" id="CHEBI:29950"/>
        <dbReference type="ChEBI" id="CHEBI:33019"/>
        <dbReference type="ChEBI" id="CHEBI:57533"/>
        <dbReference type="ChEBI" id="CHEBI:86021"/>
        <dbReference type="EC" id="2.5.1.60"/>
    </reaction>
</comment>
<dbReference type="InParanoid" id="A3LXF7"/>
<keyword evidence="6" id="KW-0677">Repeat</keyword>
<dbReference type="eggNOG" id="KOG0529">
    <property type="taxonomic scope" value="Eukaryota"/>
</dbReference>
<evidence type="ECO:0000256" key="1">
    <source>
        <dbReference type="ARBA" id="ARBA00006734"/>
    </source>
</evidence>
<evidence type="ECO:0000256" key="3">
    <source>
        <dbReference type="ARBA" id="ARBA00014772"/>
    </source>
</evidence>
<dbReference type="OMA" id="RKFPKCY"/>
<dbReference type="HOGENOM" id="CLU_031996_0_1_1"/>
<evidence type="ECO:0000256" key="6">
    <source>
        <dbReference type="ARBA" id="ARBA00022737"/>
    </source>
</evidence>
<evidence type="ECO:0000256" key="2">
    <source>
        <dbReference type="ARBA" id="ARBA00012656"/>
    </source>
</evidence>
<evidence type="ECO:0000256" key="4">
    <source>
        <dbReference type="ARBA" id="ARBA00022602"/>
    </source>
</evidence>
<evidence type="ECO:0000256" key="5">
    <source>
        <dbReference type="ARBA" id="ARBA00022679"/>
    </source>
</evidence>
<dbReference type="RefSeq" id="XP_001385477.2">
    <property type="nucleotide sequence ID" value="XM_001385440.1"/>
</dbReference>
<dbReference type="GO" id="GO:0004663">
    <property type="term" value="F:Rab geranylgeranyltransferase activity"/>
    <property type="evidence" value="ECO:0007669"/>
    <property type="project" value="UniProtKB-UniRule"/>
</dbReference>
<dbReference type="GO" id="GO:0005777">
    <property type="term" value="C:peroxisome"/>
    <property type="evidence" value="ECO:0007669"/>
    <property type="project" value="EnsemblFungi"/>
</dbReference>
<proteinExistence type="inferred from homology"/>
<organism evidence="10 11">
    <name type="scientific">Scheffersomyces stipitis (strain ATCC 58785 / CBS 6054 / NBRC 10063 / NRRL Y-11545)</name>
    <name type="common">Yeast</name>
    <name type="synonym">Pichia stipitis</name>
    <dbReference type="NCBI Taxonomy" id="322104"/>
    <lineage>
        <taxon>Eukaryota</taxon>
        <taxon>Fungi</taxon>
        <taxon>Dikarya</taxon>
        <taxon>Ascomycota</taxon>
        <taxon>Saccharomycotina</taxon>
        <taxon>Pichiomycetes</taxon>
        <taxon>Debaryomycetaceae</taxon>
        <taxon>Scheffersomyces</taxon>
    </lineage>
</organism>
<dbReference type="GO" id="GO:0097354">
    <property type="term" value="P:prenylation"/>
    <property type="evidence" value="ECO:0007669"/>
    <property type="project" value="UniProtKB-UniRule"/>
</dbReference>
<dbReference type="PANTHER" id="PTHR11129">
    <property type="entry name" value="PROTEIN FARNESYLTRANSFERASE ALPHA SUBUNIT/RAB GERANYLGERANYL TRANSFERASE ALPHA SUBUNIT"/>
    <property type="match status" value="1"/>
</dbReference>
<dbReference type="EMBL" id="CP000500">
    <property type="protein sequence ID" value="ABN67448.2"/>
    <property type="molecule type" value="Genomic_DNA"/>
</dbReference>
<dbReference type="GeneID" id="4840032"/>
<dbReference type="GO" id="GO:0006888">
    <property type="term" value="P:endoplasmic reticulum to Golgi vesicle-mediated transport"/>
    <property type="evidence" value="ECO:0007669"/>
    <property type="project" value="EnsemblFungi"/>
</dbReference>
<reference evidence="10 11" key="1">
    <citation type="journal article" date="2007" name="Nat. Biotechnol.">
        <title>Genome sequence of the lignocellulose-bioconverting and xylose-fermenting yeast Pichia stipitis.</title>
        <authorList>
            <person name="Jeffries T.W."/>
            <person name="Grigoriev I.V."/>
            <person name="Grimwood J."/>
            <person name="Laplaza J.M."/>
            <person name="Aerts A."/>
            <person name="Salamov A."/>
            <person name="Schmutz J."/>
            <person name="Lindquist E."/>
            <person name="Dehal P."/>
            <person name="Shapiro H."/>
            <person name="Jin Y.S."/>
            <person name="Passoth V."/>
            <person name="Richardson P.M."/>
        </authorList>
    </citation>
    <scope>NUCLEOTIDE SEQUENCE [LARGE SCALE GENOMIC DNA]</scope>
    <source>
        <strain evidence="11">ATCC 58785 / CBS 6054 / NBRC 10063 / NRRL Y-11545</strain>
    </source>
</reference>
<dbReference type="FunFam" id="1.25.40.120:FF:000035">
    <property type="entry name" value="Geranylgeranyl transferase type-2 subunit alpha"/>
    <property type="match status" value="1"/>
</dbReference>
<keyword evidence="5 9" id="KW-0808">Transferase</keyword>
<keyword evidence="4 9" id="KW-0637">Prenyltransferase</keyword>
<name>A3LXF7_PICST</name>
<gene>
    <name evidence="10" type="primary">BET4</name>
    <name evidence="10" type="ORF">PICST_32799</name>
</gene>
<protein>
    <recommendedName>
        <fullName evidence="3 9">Geranylgeranyl transferase type-2 subunit alpha</fullName>
        <ecNumber evidence="2 9">2.5.1.60</ecNumber>
    </recommendedName>
    <alternativeName>
        <fullName evidence="7 9">Geranylgeranyl transferase type II subunit alpha</fullName>
    </alternativeName>
</protein>
<evidence type="ECO:0000313" key="10">
    <source>
        <dbReference type="EMBL" id="ABN67448.2"/>
    </source>
</evidence>